<dbReference type="RefSeq" id="WP_230507915.1">
    <property type="nucleotide sequence ID" value="NZ_JAJITD010000002.1"/>
</dbReference>
<keyword evidence="2" id="KW-1185">Reference proteome</keyword>
<comment type="caution">
    <text evidence="1">The sequence shown here is derived from an EMBL/GenBank/DDBJ whole genome shotgun (WGS) entry which is preliminary data.</text>
</comment>
<accession>A0ABS8JP34</accession>
<sequence>MSKSVTEIQRNMALSILTTAMTILRDDEPFDPAHTIFGDNFASVPVWGSVGTEYSFENKAFPRTQITVTVGADPDDPASDRRNVKQVPTSITIRFTPLMAGITRSALEQMFPLDVGYWIDAEGNRRYGNYMGVVPPRVLLHRYRYRASNLPTSRFPVDVELSFGDPNPQSSEKDMQKAPVFMGAFLTRDYSEKAQRHR</sequence>
<organism evidence="1 2">
    <name type="scientific">Paraburkholderia sejongensis</name>
    <dbReference type="NCBI Taxonomy" id="2886946"/>
    <lineage>
        <taxon>Bacteria</taxon>
        <taxon>Pseudomonadati</taxon>
        <taxon>Pseudomonadota</taxon>
        <taxon>Betaproteobacteria</taxon>
        <taxon>Burkholderiales</taxon>
        <taxon>Burkholderiaceae</taxon>
        <taxon>Paraburkholderia</taxon>
    </lineage>
</organism>
<name>A0ABS8JP34_9BURK</name>
<dbReference type="Proteomes" id="UP001431019">
    <property type="component" value="Unassembled WGS sequence"/>
</dbReference>
<proteinExistence type="predicted"/>
<dbReference type="EMBL" id="JAJITD010000002">
    <property type="protein sequence ID" value="MCC8391661.1"/>
    <property type="molecule type" value="Genomic_DNA"/>
</dbReference>
<reference evidence="1 2" key="1">
    <citation type="submission" date="2021-11" db="EMBL/GenBank/DDBJ databases">
        <authorList>
            <person name="Oh E.-T."/>
            <person name="Kim S.-B."/>
        </authorList>
    </citation>
    <scope>NUCLEOTIDE SEQUENCE [LARGE SCALE GENOMIC DNA]</scope>
    <source>
        <strain evidence="1 2">MMS20-SJTR3</strain>
    </source>
</reference>
<gene>
    <name evidence="1" type="ORF">LJ656_03590</name>
</gene>
<evidence type="ECO:0000313" key="1">
    <source>
        <dbReference type="EMBL" id="MCC8391661.1"/>
    </source>
</evidence>
<evidence type="ECO:0000313" key="2">
    <source>
        <dbReference type="Proteomes" id="UP001431019"/>
    </source>
</evidence>
<protein>
    <submittedName>
        <fullName evidence="1">Uncharacterized protein</fullName>
    </submittedName>
</protein>